<evidence type="ECO:0000256" key="1">
    <source>
        <dbReference type="ARBA" id="ARBA00022679"/>
    </source>
</evidence>
<dbReference type="OrthoDB" id="9799154at2"/>
<feature type="domain" description="N-acetyltransferase" evidence="3">
    <location>
        <begin position="7"/>
        <end position="169"/>
    </location>
</feature>
<dbReference type="EMBL" id="ABIA03000005">
    <property type="protein sequence ID" value="EDQ35175.1"/>
    <property type="molecule type" value="Genomic_DNA"/>
</dbReference>
<dbReference type="InterPro" id="IPR050832">
    <property type="entry name" value="Bact_Acetyltransf"/>
</dbReference>
<dbReference type="HOGENOM" id="CLU_013985_18_2_5"/>
<dbReference type="eggNOG" id="COG0456">
    <property type="taxonomic scope" value="Bacteria"/>
</dbReference>
<proteinExistence type="predicted"/>
<keyword evidence="1 4" id="KW-0808">Transferase</keyword>
<reference evidence="4 5" key="2">
    <citation type="submission" date="2012-06" db="EMBL/GenBank/DDBJ databases">
        <authorList>
            <person name="Fiebig A."/>
        </authorList>
    </citation>
    <scope>NUCLEOTIDE SEQUENCE [LARGE SCALE GENOMIC DNA]</scope>
    <source>
        <strain evidence="4 5">DFL-43</strain>
    </source>
</reference>
<evidence type="ECO:0000259" key="3">
    <source>
        <dbReference type="PROSITE" id="PS51186"/>
    </source>
</evidence>
<gene>
    <name evidence="4" type="ORF">HPDFL43_18312</name>
</gene>
<dbReference type="STRING" id="411684.HPDFL43_18312"/>
<dbReference type="RefSeq" id="WP_007199406.1">
    <property type="nucleotide sequence ID" value="NZ_CM002917.1"/>
</dbReference>
<protein>
    <submittedName>
        <fullName evidence="4">Acetyltransferase</fullName>
    </submittedName>
</protein>
<name>A9CU99_HOEPD</name>
<keyword evidence="5" id="KW-1185">Reference proteome</keyword>
<dbReference type="AlphaFoldDB" id="A9CU99"/>
<dbReference type="Pfam" id="PF00583">
    <property type="entry name" value="Acetyltransf_1"/>
    <property type="match status" value="1"/>
</dbReference>
<keyword evidence="2" id="KW-0012">Acyltransferase</keyword>
<comment type="caution">
    <text evidence="4">The sequence shown here is derived from an EMBL/GenBank/DDBJ whole genome shotgun (WGS) entry which is preliminary data.</text>
</comment>
<dbReference type="CDD" id="cd04301">
    <property type="entry name" value="NAT_SF"/>
    <property type="match status" value="1"/>
</dbReference>
<reference evidence="4 5" key="1">
    <citation type="submission" date="2007-10" db="EMBL/GenBank/DDBJ databases">
        <authorList>
            <person name="Wagner-Dobler I."/>
            <person name="Ferriera S."/>
            <person name="Johnson J."/>
            <person name="Kravitz S."/>
            <person name="Beeson K."/>
            <person name="Sutton G."/>
            <person name="Rogers Y.-H."/>
            <person name="Friedman R."/>
            <person name="Frazier M."/>
            <person name="Venter J.C."/>
        </authorList>
    </citation>
    <scope>NUCLEOTIDE SEQUENCE [LARGE SCALE GENOMIC DNA]</scope>
    <source>
        <strain evidence="4 5">DFL-43</strain>
    </source>
</reference>
<evidence type="ECO:0000256" key="2">
    <source>
        <dbReference type="ARBA" id="ARBA00023315"/>
    </source>
</evidence>
<dbReference type="Proteomes" id="UP000004291">
    <property type="component" value="Chromosome"/>
</dbReference>
<dbReference type="InterPro" id="IPR016181">
    <property type="entry name" value="Acyl_CoA_acyltransferase"/>
</dbReference>
<dbReference type="PROSITE" id="PS51186">
    <property type="entry name" value="GNAT"/>
    <property type="match status" value="1"/>
</dbReference>
<dbReference type="GO" id="GO:0016747">
    <property type="term" value="F:acyltransferase activity, transferring groups other than amino-acyl groups"/>
    <property type="evidence" value="ECO:0007669"/>
    <property type="project" value="InterPro"/>
</dbReference>
<organism evidence="4 5">
    <name type="scientific">Hoeflea phototrophica (strain DSM 17068 / NCIMB 14078 / DFL-43)</name>
    <dbReference type="NCBI Taxonomy" id="411684"/>
    <lineage>
        <taxon>Bacteria</taxon>
        <taxon>Pseudomonadati</taxon>
        <taxon>Pseudomonadota</taxon>
        <taxon>Alphaproteobacteria</taxon>
        <taxon>Hyphomicrobiales</taxon>
        <taxon>Rhizobiaceae</taxon>
        <taxon>Hoeflea</taxon>
    </lineage>
</organism>
<dbReference type="InterPro" id="IPR000182">
    <property type="entry name" value="GNAT_dom"/>
</dbReference>
<dbReference type="SUPFAM" id="SSF55729">
    <property type="entry name" value="Acyl-CoA N-acyltransferases (Nat)"/>
    <property type="match status" value="1"/>
</dbReference>
<sequence>MSKTLTIDIRHAEPQDAEAIAEAHRAAWSHAYTGILPHKALRQMLERRNVAWWRRAIRGSTSILVLDVGGTIAGYATLGLNRARSLPQEGEIYELYLRPEFQGVGLGKRLFNEARQLLTSLGCKGMAIWCLEENHQSVDFYRFQGGRDVAEGHETFDGKTLKKIAFIWA</sequence>
<accession>A9CU99</accession>
<evidence type="ECO:0000313" key="5">
    <source>
        <dbReference type="Proteomes" id="UP000004291"/>
    </source>
</evidence>
<dbReference type="Gene3D" id="3.40.630.30">
    <property type="match status" value="1"/>
</dbReference>
<evidence type="ECO:0000313" key="4">
    <source>
        <dbReference type="EMBL" id="EDQ35175.1"/>
    </source>
</evidence>
<dbReference type="PANTHER" id="PTHR43877">
    <property type="entry name" value="AMINOALKYLPHOSPHONATE N-ACETYLTRANSFERASE-RELATED-RELATED"/>
    <property type="match status" value="1"/>
</dbReference>